<proteinExistence type="predicted"/>
<evidence type="ECO:0000256" key="1">
    <source>
        <dbReference type="SAM" id="Phobius"/>
    </source>
</evidence>
<feature type="transmembrane region" description="Helical" evidence="1">
    <location>
        <begin position="51"/>
        <end position="71"/>
    </location>
</feature>
<sequence length="124" mass="12811">MVDKAGPVTVGALSPRRGAAYGLIGHALAAAVFLVVFLVDPEDPADRAAAAVGLSTLTSIVGSVVTVGVAIRHFRRGDRDKLLAAMLTSWTTGTVIGILAAGMVLLRTSEWSSHCPCDPPISLF</sequence>
<dbReference type="InterPro" id="IPR036259">
    <property type="entry name" value="MFS_trans_sf"/>
</dbReference>
<evidence type="ECO:0000313" key="3">
    <source>
        <dbReference type="Proteomes" id="UP001290101"/>
    </source>
</evidence>
<dbReference type="SUPFAM" id="SSF103473">
    <property type="entry name" value="MFS general substrate transporter"/>
    <property type="match status" value="1"/>
</dbReference>
<feature type="transmembrane region" description="Helical" evidence="1">
    <location>
        <begin position="83"/>
        <end position="106"/>
    </location>
</feature>
<comment type="caution">
    <text evidence="2">The sequence shown here is derived from an EMBL/GenBank/DDBJ whole genome shotgun (WGS) entry which is preliminary data.</text>
</comment>
<dbReference type="RefSeq" id="WP_322443616.1">
    <property type="nucleotide sequence ID" value="NZ_JAXOTQ010000061.1"/>
</dbReference>
<gene>
    <name evidence="2" type="ORF">U2F25_32455</name>
</gene>
<keyword evidence="1" id="KW-0472">Membrane</keyword>
<reference evidence="2 3" key="1">
    <citation type="submission" date="2023-12" db="EMBL/GenBank/DDBJ databases">
        <title>Micromonospora sp. nov., isolated from Atacama Desert.</title>
        <authorList>
            <person name="Carro L."/>
            <person name="Golinska P."/>
            <person name="Klenk H.-P."/>
            <person name="Goodfellow M."/>
        </authorList>
    </citation>
    <scope>NUCLEOTIDE SEQUENCE [LARGE SCALE GENOMIC DNA]</scope>
    <source>
        <strain evidence="2 3">4G53</strain>
    </source>
</reference>
<accession>A0ABU5JN90</accession>
<name>A0ABU5JN90_9ACTN</name>
<dbReference type="Proteomes" id="UP001290101">
    <property type="component" value="Unassembled WGS sequence"/>
</dbReference>
<keyword evidence="1" id="KW-0812">Transmembrane</keyword>
<keyword evidence="3" id="KW-1185">Reference proteome</keyword>
<dbReference type="EMBL" id="JAXOTQ010000061">
    <property type="protein sequence ID" value="MDZ5494110.1"/>
    <property type="molecule type" value="Genomic_DNA"/>
</dbReference>
<keyword evidence="1" id="KW-1133">Transmembrane helix</keyword>
<organism evidence="2 3">
    <name type="scientific">Micromonospora sicca</name>
    <dbReference type="NCBI Taxonomy" id="2202420"/>
    <lineage>
        <taxon>Bacteria</taxon>
        <taxon>Bacillati</taxon>
        <taxon>Actinomycetota</taxon>
        <taxon>Actinomycetes</taxon>
        <taxon>Micromonosporales</taxon>
        <taxon>Micromonosporaceae</taxon>
        <taxon>Micromonospora</taxon>
    </lineage>
</organism>
<feature type="transmembrane region" description="Helical" evidence="1">
    <location>
        <begin position="20"/>
        <end position="39"/>
    </location>
</feature>
<protein>
    <submittedName>
        <fullName evidence="2">Uncharacterized protein</fullName>
    </submittedName>
</protein>
<evidence type="ECO:0000313" key="2">
    <source>
        <dbReference type="EMBL" id="MDZ5494110.1"/>
    </source>
</evidence>